<accession>A0A073J7V9</accession>
<evidence type="ECO:0000259" key="5">
    <source>
        <dbReference type="Pfam" id="PF25917"/>
    </source>
</evidence>
<dbReference type="InterPro" id="IPR058625">
    <property type="entry name" value="MdtA-like_BSH"/>
</dbReference>
<dbReference type="Gene3D" id="2.40.420.20">
    <property type="match status" value="1"/>
</dbReference>
<dbReference type="Pfam" id="PF25967">
    <property type="entry name" value="RND-MFP_C"/>
    <property type="match status" value="1"/>
</dbReference>
<reference evidence="8" key="2">
    <citation type="submission" date="2021-01" db="EMBL/GenBank/DDBJ databases">
        <title>Diatom-associated Roseobacters Show Island Model of Population Structure.</title>
        <authorList>
            <person name="Qu L."/>
            <person name="Feng X."/>
            <person name="Chen Y."/>
            <person name="Li L."/>
            <person name="Wang X."/>
            <person name="Hu Z."/>
            <person name="Wang H."/>
            <person name="Luo H."/>
        </authorList>
    </citation>
    <scope>NUCLEOTIDE SEQUENCE</scope>
    <source>
        <strain evidence="8">SM26-45</strain>
    </source>
</reference>
<dbReference type="EMBL" id="JAMD01000026">
    <property type="protein sequence ID" value="KEJ93807.1"/>
    <property type="molecule type" value="Genomic_DNA"/>
</dbReference>
<evidence type="ECO:0000313" key="7">
    <source>
        <dbReference type="EMBL" id="KEJ93807.1"/>
    </source>
</evidence>
<dbReference type="PANTHER" id="PTHR30469:SF20">
    <property type="entry name" value="EFFLUX RND TRANSPORTER PERIPLASMIC ADAPTOR SUBUNIT"/>
    <property type="match status" value="1"/>
</dbReference>
<name>A0A073J7V9_9RHOB</name>
<keyword evidence="3" id="KW-0813">Transport</keyword>
<evidence type="ECO:0000313" key="8">
    <source>
        <dbReference type="EMBL" id="MBM2355748.1"/>
    </source>
</evidence>
<organism evidence="7 9">
    <name type="scientific">Pseudosulfitobacter pseudonitzschiae</name>
    <dbReference type="NCBI Taxonomy" id="1402135"/>
    <lineage>
        <taxon>Bacteria</taxon>
        <taxon>Pseudomonadati</taxon>
        <taxon>Pseudomonadota</taxon>
        <taxon>Alphaproteobacteria</taxon>
        <taxon>Rhodobacterales</taxon>
        <taxon>Roseobacteraceae</taxon>
        <taxon>Pseudosulfitobacter</taxon>
    </lineage>
</organism>
<dbReference type="SUPFAM" id="SSF111369">
    <property type="entry name" value="HlyD-like secretion proteins"/>
    <property type="match status" value="1"/>
</dbReference>
<feature type="signal peptide" evidence="4">
    <location>
        <begin position="1"/>
        <end position="26"/>
    </location>
</feature>
<feature type="domain" description="Multidrug resistance protein MdtA-like barrel-sandwich hybrid" evidence="5">
    <location>
        <begin position="88"/>
        <end position="208"/>
    </location>
</feature>
<evidence type="ECO:0000256" key="3">
    <source>
        <dbReference type="ARBA" id="ARBA00022448"/>
    </source>
</evidence>
<dbReference type="GO" id="GO:0015562">
    <property type="term" value="F:efflux transmembrane transporter activity"/>
    <property type="evidence" value="ECO:0007669"/>
    <property type="project" value="TreeGrafter"/>
</dbReference>
<feature type="domain" description="Multidrug resistance protein MdtA-like C-terminal permuted SH3" evidence="6">
    <location>
        <begin position="308"/>
        <end position="366"/>
    </location>
</feature>
<dbReference type="PANTHER" id="PTHR30469">
    <property type="entry name" value="MULTIDRUG RESISTANCE PROTEIN MDTA"/>
    <property type="match status" value="1"/>
</dbReference>
<comment type="similarity">
    <text evidence="2">Belongs to the membrane fusion protein (MFP) (TC 8.A.1) family.</text>
</comment>
<gene>
    <name evidence="8" type="ORF">JQX14_14450</name>
    <name evidence="7" type="ORF">SUH3_12780</name>
</gene>
<evidence type="ECO:0000256" key="1">
    <source>
        <dbReference type="ARBA" id="ARBA00004196"/>
    </source>
</evidence>
<dbReference type="Proteomes" id="UP000809337">
    <property type="component" value="Unassembled WGS sequence"/>
</dbReference>
<dbReference type="Gene3D" id="2.40.50.100">
    <property type="match status" value="1"/>
</dbReference>
<comment type="subcellular location">
    <subcellularLocation>
        <location evidence="1">Cell envelope</location>
    </subcellularLocation>
</comment>
<dbReference type="OrthoDB" id="9813967at2"/>
<keyword evidence="9" id="KW-1185">Reference proteome</keyword>
<dbReference type="GeneID" id="68872295"/>
<proteinExistence type="inferred from homology"/>
<dbReference type="Pfam" id="PF25917">
    <property type="entry name" value="BSH_RND"/>
    <property type="match status" value="1"/>
</dbReference>
<dbReference type="GO" id="GO:1990281">
    <property type="term" value="C:efflux pump complex"/>
    <property type="evidence" value="ECO:0007669"/>
    <property type="project" value="TreeGrafter"/>
</dbReference>
<dbReference type="InterPro" id="IPR058627">
    <property type="entry name" value="MdtA-like_C"/>
</dbReference>
<feature type="chain" id="PRO_5041161789" evidence="4">
    <location>
        <begin position="27"/>
        <end position="382"/>
    </location>
</feature>
<dbReference type="Proteomes" id="UP000027746">
    <property type="component" value="Unassembled WGS sequence"/>
</dbReference>
<reference evidence="7 9" key="1">
    <citation type="submission" date="2014-01" db="EMBL/GenBank/DDBJ databases">
        <title>Sulfitobacter sp. H3 (MCCC 1A00686) Genome Sequencing.</title>
        <authorList>
            <person name="Lai Q."/>
            <person name="Hong Z."/>
        </authorList>
    </citation>
    <scope>NUCLEOTIDE SEQUENCE [LARGE SCALE GENOMIC DNA]</scope>
    <source>
        <strain evidence="7 9">H3</strain>
    </source>
</reference>
<dbReference type="RefSeq" id="WP_037931513.1">
    <property type="nucleotide sequence ID" value="NZ_CP054604.1"/>
</dbReference>
<sequence>MSSNRKTKNWKRVAFVIVLAAAAALAVPFLPGSLTGVFAQTEMNAGETDAETQTASEPDRPVTVEVTRALSRVVNQSRAVAGRVEPARTVDIAFQVPGQIFSLDVEPGDRIRKGDVIAELDQADFDLAVDRAQASFDLANSELERASSLAERGVAADSRLDTARAQFAQADVALREAKRRLSQTQITAPFDAIVARTFVEEYVNVTSAAPVARLQDVSEMRIMISLPEELAAVARSAPDAFDIVASFPAVPGYTVPLVLRSFSTDADPTAQTYDVEFAITGDIDSRLLPGMTADVRIAAASDENRPQSVIVPVSAVDTTSRTDPSIWIYQESSGQVARRTVRLGLPVNDEIIVMEGLNGDELVVSGGWWRLRDNQAVMISGL</sequence>
<dbReference type="NCBIfam" id="TIGR01730">
    <property type="entry name" value="RND_mfp"/>
    <property type="match status" value="1"/>
</dbReference>
<dbReference type="AlphaFoldDB" id="A0A073J7V9"/>
<evidence type="ECO:0000313" key="9">
    <source>
        <dbReference type="Proteomes" id="UP000027746"/>
    </source>
</evidence>
<dbReference type="EMBL" id="JAFBWN010000009">
    <property type="protein sequence ID" value="MBM2355748.1"/>
    <property type="molecule type" value="Genomic_DNA"/>
</dbReference>
<dbReference type="Gene3D" id="1.10.287.470">
    <property type="entry name" value="Helix hairpin bin"/>
    <property type="match status" value="1"/>
</dbReference>
<dbReference type="Gene3D" id="2.40.30.170">
    <property type="match status" value="1"/>
</dbReference>
<dbReference type="InterPro" id="IPR006143">
    <property type="entry name" value="RND_pump_MFP"/>
</dbReference>
<evidence type="ECO:0000256" key="4">
    <source>
        <dbReference type="SAM" id="SignalP"/>
    </source>
</evidence>
<comment type="caution">
    <text evidence="7">The sequence shown here is derived from an EMBL/GenBank/DDBJ whole genome shotgun (WGS) entry which is preliminary data.</text>
</comment>
<evidence type="ECO:0000256" key="2">
    <source>
        <dbReference type="ARBA" id="ARBA00009477"/>
    </source>
</evidence>
<keyword evidence="4" id="KW-0732">Signal</keyword>
<protein>
    <submittedName>
        <fullName evidence="7 8">RND transporter</fullName>
    </submittedName>
</protein>
<evidence type="ECO:0000259" key="6">
    <source>
        <dbReference type="Pfam" id="PF25967"/>
    </source>
</evidence>